<dbReference type="PANTHER" id="PTHR43416">
    <property type="entry name" value="DIHYDROLIPOYLLYSINE-RESIDUE SUCCINYLTRANSFERASE COMPONENT OF 2-OXOGLUTARATE DEHYDROGENASE COMPLEX, MITOCHONDRIAL-RELATED"/>
    <property type="match status" value="1"/>
</dbReference>
<gene>
    <name evidence="12" type="ORF">OsI_07395</name>
</gene>
<feature type="compositionally biased region" description="Basic residues" evidence="10">
    <location>
        <begin position="55"/>
        <end position="64"/>
    </location>
</feature>
<evidence type="ECO:0000256" key="5">
    <source>
        <dbReference type="ARBA" id="ARBA00022532"/>
    </source>
</evidence>
<dbReference type="STRING" id="39946.B8AIM3"/>
<comment type="pathway">
    <text evidence="2">Amino-acid degradation; L-lysine degradation via saccharopine pathway; glutaryl-CoA from L-lysine: step 6/6.</text>
</comment>
<feature type="compositionally biased region" description="Low complexity" evidence="10">
    <location>
        <begin position="68"/>
        <end position="79"/>
    </location>
</feature>
<evidence type="ECO:0000259" key="11">
    <source>
        <dbReference type="Pfam" id="PF00198"/>
    </source>
</evidence>
<evidence type="ECO:0000256" key="10">
    <source>
        <dbReference type="SAM" id="MobiDB-lite"/>
    </source>
</evidence>
<feature type="compositionally biased region" description="Basic residues" evidence="10">
    <location>
        <begin position="32"/>
        <end position="41"/>
    </location>
</feature>
<protein>
    <recommendedName>
        <fullName evidence="4">dihydrolipoyllysine-residue succinyltransferase</fullName>
        <ecNumber evidence="4">2.3.1.61</ecNumber>
    </recommendedName>
    <alternativeName>
        <fullName evidence="9">2-oxoglutarate dehydrogenase complex component E2</fullName>
    </alternativeName>
</protein>
<dbReference type="PANTHER" id="PTHR43416:SF5">
    <property type="entry name" value="DIHYDROLIPOYLLYSINE-RESIDUE SUCCINYLTRANSFERASE COMPONENT OF 2-OXOGLUTARATE DEHYDROGENASE COMPLEX, MITOCHONDRIAL"/>
    <property type="match status" value="1"/>
</dbReference>
<dbReference type="HOGENOM" id="CLU_954395_0_0_1"/>
<evidence type="ECO:0000256" key="2">
    <source>
        <dbReference type="ARBA" id="ARBA00005145"/>
    </source>
</evidence>
<dbReference type="InterPro" id="IPR023213">
    <property type="entry name" value="CAT-like_dom_sf"/>
</dbReference>
<dbReference type="EC" id="2.3.1.61" evidence="4"/>
<evidence type="ECO:0000256" key="9">
    <source>
        <dbReference type="ARBA" id="ARBA00032406"/>
    </source>
</evidence>
<dbReference type="Proteomes" id="UP000007015">
    <property type="component" value="Chromosome 2"/>
</dbReference>
<comment type="similarity">
    <text evidence="3">Belongs to the 2-oxoacid dehydrogenase family.</text>
</comment>
<sequence length="292" mass="32096">MMGSWRDGRHGRRTGRRQSWLGLAGFAVERSRRTRARKRGGRAADADASVPATTRSRRRRRRRPSPSPSYAAAEVPAASGQGAGSPTVTKFPHRRAPSPPPSSLVVIVLVLGEIDLDLFGQAVRHRRRQAAQQPPILGHLPRHQVMSLVPVLSSSSPASPTSAPAPPSSPAGPPPPGLDSDATVWARLHRHGARHPPGHLLGLLLRRCHHLQHYASYGVINMSDISALSYLKVPMPRLRKRIANRLKDSQNTFAMLITFNEVDMTNLMKLRSDYKDQFVEKHGVKLGLMSAL</sequence>
<name>B8AIM3_ORYSI</name>
<evidence type="ECO:0000256" key="3">
    <source>
        <dbReference type="ARBA" id="ARBA00007317"/>
    </source>
</evidence>
<proteinExistence type="inferred from homology"/>
<accession>B8AIM3</accession>
<feature type="domain" description="2-oxoacid dehydrogenase acyltransferase catalytic" evidence="11">
    <location>
        <begin position="232"/>
        <end position="290"/>
    </location>
</feature>
<keyword evidence="8" id="KW-0012">Acyltransferase</keyword>
<dbReference type="Gene3D" id="3.30.559.10">
    <property type="entry name" value="Chloramphenicol acetyltransferase-like domain"/>
    <property type="match status" value="1"/>
</dbReference>
<evidence type="ECO:0000256" key="8">
    <source>
        <dbReference type="ARBA" id="ARBA00023315"/>
    </source>
</evidence>
<dbReference type="EMBL" id="CM000127">
    <property type="protein sequence ID" value="EEC73263.1"/>
    <property type="molecule type" value="Genomic_DNA"/>
</dbReference>
<feature type="region of interest" description="Disordered" evidence="10">
    <location>
        <begin position="152"/>
        <end position="182"/>
    </location>
</feature>
<keyword evidence="5" id="KW-0816">Tricarboxylic acid cycle</keyword>
<evidence type="ECO:0000256" key="7">
    <source>
        <dbReference type="ARBA" id="ARBA00022823"/>
    </source>
</evidence>
<dbReference type="AlphaFoldDB" id="B8AIM3"/>
<dbReference type="GO" id="GO:0004149">
    <property type="term" value="F:dihydrolipoyllysine-residue succinyltransferase activity"/>
    <property type="evidence" value="ECO:0007669"/>
    <property type="project" value="UniProtKB-EC"/>
</dbReference>
<dbReference type="Pfam" id="PF00198">
    <property type="entry name" value="2-oxoacid_dh"/>
    <property type="match status" value="1"/>
</dbReference>
<dbReference type="Gramene" id="BGIOSGA008304-TA">
    <property type="protein sequence ID" value="BGIOSGA008304-PA"/>
    <property type="gene ID" value="BGIOSGA008304"/>
</dbReference>
<evidence type="ECO:0000256" key="1">
    <source>
        <dbReference type="ARBA" id="ARBA00001938"/>
    </source>
</evidence>
<keyword evidence="7" id="KW-0450">Lipoyl</keyword>
<evidence type="ECO:0000256" key="6">
    <source>
        <dbReference type="ARBA" id="ARBA00022679"/>
    </source>
</evidence>
<evidence type="ECO:0000313" key="13">
    <source>
        <dbReference type="Proteomes" id="UP000007015"/>
    </source>
</evidence>
<dbReference type="InterPro" id="IPR050537">
    <property type="entry name" value="2-oxoacid_dehydrogenase"/>
</dbReference>
<dbReference type="GO" id="GO:0006099">
    <property type="term" value="P:tricarboxylic acid cycle"/>
    <property type="evidence" value="ECO:0007669"/>
    <property type="project" value="UniProtKB-KW"/>
</dbReference>
<evidence type="ECO:0000256" key="4">
    <source>
        <dbReference type="ARBA" id="ARBA00012945"/>
    </source>
</evidence>
<dbReference type="GO" id="GO:0050734">
    <property type="term" value="F:hydroxycinnamoyltransferase activity"/>
    <property type="evidence" value="ECO:0007669"/>
    <property type="project" value="UniProtKB-ARBA"/>
</dbReference>
<evidence type="ECO:0000313" key="12">
    <source>
        <dbReference type="EMBL" id="EEC73263.1"/>
    </source>
</evidence>
<keyword evidence="13" id="KW-1185">Reference proteome</keyword>
<comment type="cofactor">
    <cofactor evidence="1">
        <name>(R)-lipoate</name>
        <dbReference type="ChEBI" id="CHEBI:83088"/>
    </cofactor>
</comment>
<dbReference type="GO" id="GO:0005739">
    <property type="term" value="C:mitochondrion"/>
    <property type="evidence" value="ECO:0007669"/>
    <property type="project" value="TreeGrafter"/>
</dbReference>
<feature type="compositionally biased region" description="Pro residues" evidence="10">
    <location>
        <begin position="163"/>
        <end position="177"/>
    </location>
</feature>
<dbReference type="InterPro" id="IPR001078">
    <property type="entry name" value="2-oxoacid_DH_actylTfrase"/>
</dbReference>
<keyword evidence="6" id="KW-0808">Transferase</keyword>
<feature type="region of interest" description="Disordered" evidence="10">
    <location>
        <begin position="1"/>
        <end position="100"/>
    </location>
</feature>
<feature type="compositionally biased region" description="Low complexity" evidence="10">
    <location>
        <begin position="152"/>
        <end position="162"/>
    </location>
</feature>
<reference evidence="12 13" key="1">
    <citation type="journal article" date="2005" name="PLoS Biol.">
        <title>The genomes of Oryza sativa: a history of duplications.</title>
        <authorList>
            <person name="Yu J."/>
            <person name="Wang J."/>
            <person name="Lin W."/>
            <person name="Li S."/>
            <person name="Li H."/>
            <person name="Zhou J."/>
            <person name="Ni P."/>
            <person name="Dong W."/>
            <person name="Hu S."/>
            <person name="Zeng C."/>
            <person name="Zhang J."/>
            <person name="Zhang Y."/>
            <person name="Li R."/>
            <person name="Xu Z."/>
            <person name="Li S."/>
            <person name="Li X."/>
            <person name="Zheng H."/>
            <person name="Cong L."/>
            <person name="Lin L."/>
            <person name="Yin J."/>
            <person name="Geng J."/>
            <person name="Li G."/>
            <person name="Shi J."/>
            <person name="Liu J."/>
            <person name="Lv H."/>
            <person name="Li J."/>
            <person name="Wang J."/>
            <person name="Deng Y."/>
            <person name="Ran L."/>
            <person name="Shi X."/>
            <person name="Wang X."/>
            <person name="Wu Q."/>
            <person name="Li C."/>
            <person name="Ren X."/>
            <person name="Wang J."/>
            <person name="Wang X."/>
            <person name="Li D."/>
            <person name="Liu D."/>
            <person name="Zhang X."/>
            <person name="Ji Z."/>
            <person name="Zhao W."/>
            <person name="Sun Y."/>
            <person name="Zhang Z."/>
            <person name="Bao J."/>
            <person name="Han Y."/>
            <person name="Dong L."/>
            <person name="Ji J."/>
            <person name="Chen P."/>
            <person name="Wu S."/>
            <person name="Liu J."/>
            <person name="Xiao Y."/>
            <person name="Bu D."/>
            <person name="Tan J."/>
            <person name="Yang L."/>
            <person name="Ye C."/>
            <person name="Zhang J."/>
            <person name="Xu J."/>
            <person name="Zhou Y."/>
            <person name="Yu Y."/>
            <person name="Zhang B."/>
            <person name="Zhuang S."/>
            <person name="Wei H."/>
            <person name="Liu B."/>
            <person name="Lei M."/>
            <person name="Yu H."/>
            <person name="Li Y."/>
            <person name="Xu H."/>
            <person name="Wei S."/>
            <person name="He X."/>
            <person name="Fang L."/>
            <person name="Zhang Z."/>
            <person name="Zhang Y."/>
            <person name="Huang X."/>
            <person name="Su Z."/>
            <person name="Tong W."/>
            <person name="Li J."/>
            <person name="Tong Z."/>
            <person name="Li S."/>
            <person name="Ye J."/>
            <person name="Wang L."/>
            <person name="Fang L."/>
            <person name="Lei T."/>
            <person name="Chen C."/>
            <person name="Chen H."/>
            <person name="Xu Z."/>
            <person name="Li H."/>
            <person name="Huang H."/>
            <person name="Zhang F."/>
            <person name="Xu H."/>
            <person name="Li N."/>
            <person name="Zhao C."/>
            <person name="Li S."/>
            <person name="Dong L."/>
            <person name="Huang Y."/>
            <person name="Li L."/>
            <person name="Xi Y."/>
            <person name="Qi Q."/>
            <person name="Li W."/>
            <person name="Zhang B."/>
            <person name="Hu W."/>
            <person name="Zhang Y."/>
            <person name="Tian X."/>
            <person name="Jiao Y."/>
            <person name="Liang X."/>
            <person name="Jin J."/>
            <person name="Gao L."/>
            <person name="Zheng W."/>
            <person name="Hao B."/>
            <person name="Liu S."/>
            <person name="Wang W."/>
            <person name="Yuan L."/>
            <person name="Cao M."/>
            <person name="McDermott J."/>
            <person name="Samudrala R."/>
            <person name="Wang J."/>
            <person name="Wong G.K."/>
            <person name="Yang H."/>
        </authorList>
    </citation>
    <scope>NUCLEOTIDE SEQUENCE [LARGE SCALE GENOMIC DNA]</scope>
    <source>
        <strain evidence="13">cv. 93-11</strain>
    </source>
</reference>
<organism evidence="12 13">
    <name type="scientific">Oryza sativa subsp. indica</name>
    <name type="common">Rice</name>
    <dbReference type="NCBI Taxonomy" id="39946"/>
    <lineage>
        <taxon>Eukaryota</taxon>
        <taxon>Viridiplantae</taxon>
        <taxon>Streptophyta</taxon>
        <taxon>Embryophyta</taxon>
        <taxon>Tracheophyta</taxon>
        <taxon>Spermatophyta</taxon>
        <taxon>Magnoliopsida</taxon>
        <taxon>Liliopsida</taxon>
        <taxon>Poales</taxon>
        <taxon>Poaceae</taxon>
        <taxon>BOP clade</taxon>
        <taxon>Oryzoideae</taxon>
        <taxon>Oryzeae</taxon>
        <taxon>Oryzinae</taxon>
        <taxon>Oryza</taxon>
        <taxon>Oryza sativa</taxon>
    </lineage>
</organism>
<dbReference type="SUPFAM" id="SSF52777">
    <property type="entry name" value="CoA-dependent acyltransferases"/>
    <property type="match status" value="1"/>
</dbReference>